<dbReference type="InterPro" id="IPR036013">
    <property type="entry name" value="Band_7/SPFH_dom_sf"/>
</dbReference>
<gene>
    <name evidence="9" type="primary">hflK</name>
    <name evidence="9" type="ORF">WL1483_1972</name>
</gene>
<dbReference type="PRINTS" id="PR00721">
    <property type="entry name" value="STOMATIN"/>
</dbReference>
<dbReference type="Proteomes" id="UP000058114">
    <property type="component" value="Chromosome"/>
</dbReference>
<evidence type="ECO:0000259" key="8">
    <source>
        <dbReference type="SMART" id="SM00244"/>
    </source>
</evidence>
<dbReference type="Gene3D" id="3.30.479.30">
    <property type="entry name" value="Band 7 domain"/>
    <property type="match status" value="1"/>
</dbReference>
<comment type="subunit">
    <text evidence="6">HflC and HflK may interact to form a multimeric complex.</text>
</comment>
<comment type="subcellular location">
    <subcellularLocation>
        <location evidence="1">Membrane</location>
        <topology evidence="1">Single-pass membrane protein</topology>
    </subcellularLocation>
</comment>
<dbReference type="GO" id="GO:0016020">
    <property type="term" value="C:membrane"/>
    <property type="evidence" value="ECO:0007669"/>
    <property type="project" value="UniProtKB-SubCell"/>
</dbReference>
<feature type="domain" description="Band 7" evidence="8">
    <location>
        <begin position="76"/>
        <end position="236"/>
    </location>
</feature>
<dbReference type="PATRIC" id="fig|652.5.peg.3894"/>
<dbReference type="PANTHER" id="PTHR43327:SF2">
    <property type="entry name" value="MODULATOR OF FTSH PROTEASE HFLK"/>
    <property type="match status" value="1"/>
</dbReference>
<reference evidence="10" key="1">
    <citation type="submission" date="2015-10" db="EMBL/GenBank/DDBJ databases">
        <title>Complete Genome Sequence of Aeromonas schubertii strain WL1483.</title>
        <authorList>
            <person name="Liu L."/>
        </authorList>
    </citation>
    <scope>NUCLEOTIDE SEQUENCE [LARGE SCALE GENOMIC DNA]</scope>
    <source>
        <strain evidence="10">WL1483</strain>
    </source>
</reference>
<evidence type="ECO:0000256" key="1">
    <source>
        <dbReference type="ARBA" id="ARBA00004167"/>
    </source>
</evidence>
<keyword evidence="5" id="KW-0472">Membrane</keyword>
<dbReference type="InterPro" id="IPR010201">
    <property type="entry name" value="HflK"/>
</dbReference>
<keyword evidence="3" id="KW-0812">Transmembrane</keyword>
<protein>
    <recommendedName>
        <fullName evidence="6">Protein HflK</fullName>
    </recommendedName>
</protein>
<feature type="region of interest" description="Disordered" evidence="7">
    <location>
        <begin position="345"/>
        <end position="390"/>
    </location>
</feature>
<evidence type="ECO:0000256" key="2">
    <source>
        <dbReference type="ARBA" id="ARBA00006971"/>
    </source>
</evidence>
<dbReference type="InterPro" id="IPR001107">
    <property type="entry name" value="Band_7"/>
</dbReference>
<dbReference type="KEGG" id="asr:WL1483_1972"/>
<evidence type="ECO:0000256" key="6">
    <source>
        <dbReference type="RuleBase" id="RU364113"/>
    </source>
</evidence>
<evidence type="ECO:0000313" key="10">
    <source>
        <dbReference type="Proteomes" id="UP000058114"/>
    </source>
</evidence>
<dbReference type="CDD" id="cd03404">
    <property type="entry name" value="SPFH_HflK"/>
    <property type="match status" value="1"/>
</dbReference>
<dbReference type="EMBL" id="CP013067">
    <property type="protein sequence ID" value="ALP41391.1"/>
    <property type="molecule type" value="Genomic_DNA"/>
</dbReference>
<comment type="similarity">
    <text evidence="2 6">Belongs to the band 7/mec-2 family. HflK subfamily.</text>
</comment>
<dbReference type="NCBIfam" id="TIGR01933">
    <property type="entry name" value="hflK"/>
    <property type="match status" value="1"/>
</dbReference>
<evidence type="ECO:0000256" key="7">
    <source>
        <dbReference type="SAM" id="MobiDB-lite"/>
    </source>
</evidence>
<dbReference type="Pfam" id="PF01145">
    <property type="entry name" value="Band_7"/>
    <property type="match status" value="1"/>
</dbReference>
<evidence type="ECO:0000256" key="5">
    <source>
        <dbReference type="ARBA" id="ARBA00023136"/>
    </source>
</evidence>
<proteinExistence type="inferred from homology"/>
<dbReference type="Pfam" id="PF12221">
    <property type="entry name" value="HflK_N"/>
    <property type="match status" value="1"/>
</dbReference>
<sequence>METLMAWNEPGNNGKDRDPWGNNGKNQGPPDLDDLFKNLSRRLGGLLGGGNRSGGEFSRVGLSVAVAVGVVVWVVSGFYTIKEAERGVVLRFGEYSHIVEPGLRWKPTFIDKVIPVDVESVRSLPASGFMLTQDENVVRVEMDVQYRVVDPKAYLFSVTNADESLRQATDSALRYVVGHNSMDDILTTGRERVRSETREGLEQIIEPYQMGLQVVDVNFLPARPPEEVKDAFDDAIAAQEDEQRFIREAEAYAREVEPKARGQVKRLEQEAEGYKSQVVLKAKGEVARFNELLPQYLAAPELTRQRIYIETMEEIYQNANKVLVDLPQGNNSMIYLPLDKLGSGSKPARPVAPQVPMAGVDSQQSGSGVMEGANSAPAPIRGGDRFSGRN</sequence>
<feature type="region of interest" description="Disordered" evidence="7">
    <location>
        <begin position="1"/>
        <end position="31"/>
    </location>
</feature>
<dbReference type="InterPro" id="IPR050710">
    <property type="entry name" value="Band7/mec-2_domain"/>
</dbReference>
<evidence type="ECO:0000256" key="4">
    <source>
        <dbReference type="ARBA" id="ARBA00022989"/>
    </source>
</evidence>
<dbReference type="SMART" id="SM00244">
    <property type="entry name" value="PHB"/>
    <property type="match status" value="1"/>
</dbReference>
<dbReference type="PANTHER" id="PTHR43327">
    <property type="entry name" value="STOMATIN-LIKE PROTEIN 2, MITOCHONDRIAL"/>
    <property type="match status" value="1"/>
</dbReference>
<reference evidence="9 10" key="2">
    <citation type="journal article" date="2016" name="Genome Announc.">
        <title>Complete Genome Sequence of the Highly Virulent Aeromonas schubertii Strain WL1483, Isolated from Diseased Snakehead Fish (Channa argus) in China.</title>
        <authorList>
            <person name="Liu L."/>
            <person name="Li N."/>
            <person name="Zhang D."/>
            <person name="Fu X."/>
            <person name="Shi C."/>
            <person name="Lin Q."/>
            <person name="Hao G."/>
        </authorList>
    </citation>
    <scope>NUCLEOTIDE SEQUENCE [LARGE SCALE GENOMIC DNA]</scope>
    <source>
        <strain evidence="9 10">WL1483</strain>
    </source>
</reference>
<dbReference type="AlphaFoldDB" id="A0A0S2SI73"/>
<dbReference type="SUPFAM" id="SSF117892">
    <property type="entry name" value="Band 7/SPFH domain"/>
    <property type="match status" value="1"/>
</dbReference>
<dbReference type="InterPro" id="IPR020980">
    <property type="entry name" value="Membrane_HflK_N"/>
</dbReference>
<evidence type="ECO:0000313" key="9">
    <source>
        <dbReference type="EMBL" id="ALP41391.1"/>
    </source>
</evidence>
<keyword evidence="4" id="KW-1133">Transmembrane helix</keyword>
<evidence type="ECO:0000256" key="3">
    <source>
        <dbReference type="ARBA" id="ARBA00022692"/>
    </source>
</evidence>
<comment type="function">
    <text evidence="6">HflC and HflK could encode or regulate a protease.</text>
</comment>
<accession>A0A0S2SI73</accession>
<dbReference type="InterPro" id="IPR001972">
    <property type="entry name" value="Stomatin_HflK_fam"/>
</dbReference>
<organism evidence="9 10">
    <name type="scientific">Aeromonas schubertii</name>
    <dbReference type="NCBI Taxonomy" id="652"/>
    <lineage>
        <taxon>Bacteria</taxon>
        <taxon>Pseudomonadati</taxon>
        <taxon>Pseudomonadota</taxon>
        <taxon>Gammaproteobacteria</taxon>
        <taxon>Aeromonadales</taxon>
        <taxon>Aeromonadaceae</taxon>
        <taxon>Aeromonas</taxon>
    </lineage>
</organism>
<name>A0A0S2SI73_9GAMM</name>